<organism evidence="11 12">
    <name type="scientific">Novipirellula herctigrandis</name>
    <dbReference type="NCBI Taxonomy" id="2527986"/>
    <lineage>
        <taxon>Bacteria</taxon>
        <taxon>Pseudomonadati</taxon>
        <taxon>Planctomycetota</taxon>
        <taxon>Planctomycetia</taxon>
        <taxon>Pirellulales</taxon>
        <taxon>Pirellulaceae</taxon>
        <taxon>Novipirellula</taxon>
    </lineage>
</organism>
<dbReference type="Proteomes" id="UP000315010">
    <property type="component" value="Unassembled WGS sequence"/>
</dbReference>
<evidence type="ECO:0000256" key="10">
    <source>
        <dbReference type="SAM" id="Phobius"/>
    </source>
</evidence>
<keyword evidence="6 10" id="KW-0472">Membrane</keyword>
<dbReference type="GO" id="GO:1990961">
    <property type="term" value="P:xenobiotic detoxification by transmembrane export across the plasma membrane"/>
    <property type="evidence" value="ECO:0007669"/>
    <property type="project" value="UniProtKB-ARBA"/>
</dbReference>
<evidence type="ECO:0000256" key="1">
    <source>
        <dbReference type="ARBA" id="ARBA00004651"/>
    </source>
</evidence>
<dbReference type="FunFam" id="1.10.3730.20:FF:000001">
    <property type="entry name" value="Quaternary ammonium compound resistance transporter SugE"/>
    <property type="match status" value="1"/>
</dbReference>
<dbReference type="GO" id="GO:0005886">
    <property type="term" value="C:plasma membrane"/>
    <property type="evidence" value="ECO:0007669"/>
    <property type="project" value="UniProtKB-SubCell"/>
</dbReference>
<evidence type="ECO:0000256" key="3">
    <source>
        <dbReference type="ARBA" id="ARBA00022475"/>
    </source>
</evidence>
<keyword evidence="2" id="KW-0813">Transport</keyword>
<dbReference type="InterPro" id="IPR037185">
    <property type="entry name" value="EmrE-like"/>
</dbReference>
<feature type="transmembrane region" description="Helical" evidence="10">
    <location>
        <begin position="34"/>
        <end position="51"/>
    </location>
</feature>
<feature type="transmembrane region" description="Helical" evidence="10">
    <location>
        <begin position="58"/>
        <end position="79"/>
    </location>
</feature>
<name>A0A5C5ZBC7_9BACT</name>
<dbReference type="EMBL" id="SJPJ01000001">
    <property type="protein sequence ID" value="TWT84465.1"/>
    <property type="molecule type" value="Genomic_DNA"/>
</dbReference>
<feature type="transmembrane region" description="Helical" evidence="10">
    <location>
        <begin position="85"/>
        <end position="105"/>
    </location>
</feature>
<dbReference type="SUPFAM" id="SSF103481">
    <property type="entry name" value="Multidrug resistance efflux transporter EmrE"/>
    <property type="match status" value="1"/>
</dbReference>
<comment type="caution">
    <text evidence="11">The sequence shown here is derived from an EMBL/GenBank/DDBJ whole genome shotgun (WGS) entry which is preliminary data.</text>
</comment>
<dbReference type="OrthoDB" id="21828at2"/>
<keyword evidence="4 9" id="KW-0812">Transmembrane</keyword>
<comment type="similarity">
    <text evidence="7">Belongs to the drug/metabolite transporter (DMT) superfamily. Small multidrug resistance (SMR) (TC 2.A.7.1) family. Gdx/SugE subfamily.</text>
</comment>
<proteinExistence type="inferred from homology"/>
<gene>
    <name evidence="11" type="primary">sugE</name>
    <name evidence="11" type="ORF">CA13_59430</name>
</gene>
<evidence type="ECO:0000256" key="2">
    <source>
        <dbReference type="ARBA" id="ARBA00022448"/>
    </source>
</evidence>
<protein>
    <recommendedName>
        <fullName evidence="8">Guanidinium exporter</fullName>
    </recommendedName>
</protein>
<evidence type="ECO:0000256" key="5">
    <source>
        <dbReference type="ARBA" id="ARBA00022989"/>
    </source>
</evidence>
<keyword evidence="12" id="KW-1185">Reference proteome</keyword>
<dbReference type="GO" id="GO:0022857">
    <property type="term" value="F:transmembrane transporter activity"/>
    <property type="evidence" value="ECO:0007669"/>
    <property type="project" value="InterPro"/>
</dbReference>
<evidence type="ECO:0000256" key="8">
    <source>
        <dbReference type="ARBA" id="ARBA00039168"/>
    </source>
</evidence>
<accession>A0A5C5ZBC7</accession>
<dbReference type="AlphaFoldDB" id="A0A5C5ZBC7"/>
<dbReference type="PANTHER" id="PTHR30561:SF0">
    <property type="entry name" value="GUANIDINIUM EXPORTER"/>
    <property type="match status" value="1"/>
</dbReference>
<evidence type="ECO:0000256" key="9">
    <source>
        <dbReference type="RuleBase" id="RU003942"/>
    </source>
</evidence>
<dbReference type="Gene3D" id="1.10.3730.20">
    <property type="match status" value="1"/>
</dbReference>
<comment type="subcellular location">
    <subcellularLocation>
        <location evidence="1 9">Cell membrane</location>
        <topology evidence="1 9">Multi-pass membrane protein</topology>
    </subcellularLocation>
</comment>
<evidence type="ECO:0000256" key="4">
    <source>
        <dbReference type="ARBA" id="ARBA00022692"/>
    </source>
</evidence>
<dbReference type="InterPro" id="IPR045324">
    <property type="entry name" value="Small_multidrug_res"/>
</dbReference>
<evidence type="ECO:0000313" key="12">
    <source>
        <dbReference type="Proteomes" id="UP000315010"/>
    </source>
</evidence>
<reference evidence="11 12" key="1">
    <citation type="submission" date="2019-02" db="EMBL/GenBank/DDBJ databases">
        <title>Deep-cultivation of Planctomycetes and their phenomic and genomic characterization uncovers novel biology.</title>
        <authorList>
            <person name="Wiegand S."/>
            <person name="Jogler M."/>
            <person name="Boedeker C."/>
            <person name="Pinto D."/>
            <person name="Vollmers J."/>
            <person name="Rivas-Marin E."/>
            <person name="Kohn T."/>
            <person name="Peeters S.H."/>
            <person name="Heuer A."/>
            <person name="Rast P."/>
            <person name="Oberbeckmann S."/>
            <person name="Bunk B."/>
            <person name="Jeske O."/>
            <person name="Meyerdierks A."/>
            <person name="Storesund J.E."/>
            <person name="Kallscheuer N."/>
            <person name="Luecker S."/>
            <person name="Lage O.M."/>
            <person name="Pohl T."/>
            <person name="Merkel B.J."/>
            <person name="Hornburger P."/>
            <person name="Mueller R.-W."/>
            <person name="Bruemmer F."/>
            <person name="Labrenz M."/>
            <person name="Spormann A.M."/>
            <person name="Op Den Camp H."/>
            <person name="Overmann J."/>
            <person name="Amann R."/>
            <person name="Jetten M.S.M."/>
            <person name="Mascher T."/>
            <person name="Medema M.H."/>
            <person name="Devos D.P."/>
            <person name="Kaster A.-K."/>
            <person name="Ovreas L."/>
            <person name="Rohde M."/>
            <person name="Galperin M.Y."/>
            <person name="Jogler C."/>
        </authorList>
    </citation>
    <scope>NUCLEOTIDE SEQUENCE [LARGE SCALE GENOMIC DNA]</scope>
    <source>
        <strain evidence="11 12">CA13</strain>
    </source>
</reference>
<evidence type="ECO:0000256" key="7">
    <source>
        <dbReference type="ARBA" id="ARBA00038151"/>
    </source>
</evidence>
<dbReference type="InterPro" id="IPR000390">
    <property type="entry name" value="Small_drug/metabolite_transptr"/>
</dbReference>
<evidence type="ECO:0000256" key="6">
    <source>
        <dbReference type="ARBA" id="ARBA00023136"/>
    </source>
</evidence>
<dbReference type="Pfam" id="PF00893">
    <property type="entry name" value="Multi_Drug_Res"/>
    <property type="match status" value="1"/>
</dbReference>
<keyword evidence="5 10" id="KW-1133">Transmembrane helix</keyword>
<keyword evidence="3" id="KW-1003">Cell membrane</keyword>
<dbReference type="RefSeq" id="WP_146402212.1">
    <property type="nucleotide sequence ID" value="NZ_SJPJ01000001.1"/>
</dbReference>
<evidence type="ECO:0000313" key="11">
    <source>
        <dbReference type="EMBL" id="TWT84465.1"/>
    </source>
</evidence>
<sequence length="107" mass="11590">MKVWIILLFAGLLEIGWAIGLKYSDAFTRLWPSVWTIIAYIASIGLLSIAVRHIPIGTAYPVWMGIGALGTAIFGIVFLGESTSVWRLTFLVLLVISLAGLKLSAAN</sequence>
<dbReference type="PANTHER" id="PTHR30561">
    <property type="entry name" value="SMR FAMILY PROTON-DEPENDENT DRUG EFFLUX TRANSPORTER SUGE"/>
    <property type="match status" value="1"/>
</dbReference>